<keyword evidence="3" id="KW-1185">Reference proteome</keyword>
<dbReference type="SMART" id="SM00718">
    <property type="entry name" value="DM4_12"/>
    <property type="match status" value="2"/>
</dbReference>
<evidence type="ECO:0000313" key="3">
    <source>
        <dbReference type="Proteomes" id="UP001153954"/>
    </source>
</evidence>
<dbReference type="Proteomes" id="UP001153954">
    <property type="component" value="Unassembled WGS sequence"/>
</dbReference>
<feature type="signal peptide" evidence="1">
    <location>
        <begin position="1"/>
        <end position="21"/>
    </location>
</feature>
<keyword evidence="1" id="KW-0732">Signal</keyword>
<dbReference type="PANTHER" id="PTHR21398">
    <property type="entry name" value="AGAP007094-PA"/>
    <property type="match status" value="1"/>
</dbReference>
<dbReference type="EMBL" id="CAKOGL010000006">
    <property type="protein sequence ID" value="CAH2087613.1"/>
    <property type="molecule type" value="Genomic_DNA"/>
</dbReference>
<dbReference type="AlphaFoldDB" id="A0AAU9TKY6"/>
<dbReference type="PANTHER" id="PTHR21398:SF6">
    <property type="entry name" value="AGAP007094-PA"/>
    <property type="match status" value="1"/>
</dbReference>
<reference evidence="2" key="1">
    <citation type="submission" date="2022-03" db="EMBL/GenBank/DDBJ databases">
        <authorList>
            <person name="Tunstrom K."/>
        </authorList>
    </citation>
    <scope>NUCLEOTIDE SEQUENCE</scope>
</reference>
<sequence length="291" mass="33446">MKAFLIFILLTTILECGCTNSTDICPNVKTSLGSIRKRRHLTFPDGSTVVLTISLVKAFLTHAPAGWNLAIEIDVIYPLPDAKFTNAHFRRKLHHRQKREFWERLQNAIDSHSLNGRACVIRIICEAKSHLAPPGKSLVHDLLRAIFTKPLVNPAFAKRSINTNGEPEDEKTISNKKLHEKRKNIQIFDSLNRDEIEFHREGRKSLYGKLELYMQTLGWRGRECVLRLLCETGKGVIQKQSSFLGEIIKATFTLPEGQEFEDDIHKEYDTAHRSKGDCVYLYPRCEYNRDL</sequence>
<evidence type="ECO:0000256" key="1">
    <source>
        <dbReference type="SAM" id="SignalP"/>
    </source>
</evidence>
<comment type="caution">
    <text evidence="2">The sequence shown here is derived from an EMBL/GenBank/DDBJ whole genome shotgun (WGS) entry which is preliminary data.</text>
</comment>
<protein>
    <submittedName>
        <fullName evidence="2">Uncharacterized protein</fullName>
    </submittedName>
</protein>
<evidence type="ECO:0000313" key="2">
    <source>
        <dbReference type="EMBL" id="CAH2087613.1"/>
    </source>
</evidence>
<proteinExistence type="predicted"/>
<feature type="chain" id="PRO_5043628159" evidence="1">
    <location>
        <begin position="22"/>
        <end position="291"/>
    </location>
</feature>
<gene>
    <name evidence="2" type="ORF">EEDITHA_LOCUS3858</name>
</gene>
<organism evidence="2 3">
    <name type="scientific">Euphydryas editha</name>
    <name type="common">Edith's checkerspot</name>
    <dbReference type="NCBI Taxonomy" id="104508"/>
    <lineage>
        <taxon>Eukaryota</taxon>
        <taxon>Metazoa</taxon>
        <taxon>Ecdysozoa</taxon>
        <taxon>Arthropoda</taxon>
        <taxon>Hexapoda</taxon>
        <taxon>Insecta</taxon>
        <taxon>Pterygota</taxon>
        <taxon>Neoptera</taxon>
        <taxon>Endopterygota</taxon>
        <taxon>Lepidoptera</taxon>
        <taxon>Glossata</taxon>
        <taxon>Ditrysia</taxon>
        <taxon>Papilionoidea</taxon>
        <taxon>Nymphalidae</taxon>
        <taxon>Nymphalinae</taxon>
        <taxon>Euphydryas</taxon>
    </lineage>
</organism>
<name>A0AAU9TKY6_EUPED</name>
<accession>A0AAU9TKY6</accession>
<dbReference type="Pfam" id="PF07841">
    <property type="entry name" value="DM4_12"/>
    <property type="match status" value="2"/>
</dbReference>
<dbReference type="InterPro" id="IPR006631">
    <property type="entry name" value="DM4_12"/>
</dbReference>